<sequence length="674" mass="74615">MQMKLKSSCVNREFLTPKGQVVELLVVTRGISISPRWAKNFTLMNALEDSDAVSAASQAEGFFGDAESPAYEPSELEGGPEGFAAGAELLEESSKRRRFKTAAEGAKDKDWHLDQFPQDGNSQALCIHLARAQLQAMPKLPWETSPVFGPWGSQFTQPFRYPVVGRFEAMNGIAAASSSFRQTHASRPEYILRRLRLAGLRKTEDSARRGALLKLRSLILLDPITTNLGASLVSAAGTLVDESLVAQSFADAFAPKSTNTLTKRVSALWRYGKWCEAKQVSPFNITENAIYQYLCSLRSEGSSPSAPSSFLEGLGFLHGVAGIKSLGDRPSFSGRCKGLARDELRKRRKRRQASPLSVSMVRTLEKFVQQDRSHKALIAGHILFAVFSCARWSDTLQLVEITQSFQGRIVLIETATEHHKLSTTDEARTMLLPYICLGQCLDKDGEWSTHWLHLRAAHKVGRPFMPVAMPSWDDKNHCFTSVPMSSSEATMWVREILETNGFSREEMSKITSHAFKATLLSWAAKSNMFSRSQRRQMGHHLDPEDRSMLLYSRDSYAGLAVGIRRMLDRIVSGKFNPDLSRVARLSAPPEGIAADDVEICMVHTLSGVVHLSASDAVFNRETQLPVPNAVIDVANVVVEARKTLSAVTGGYLLFSLFFFISDPPKHSVVCASRI</sequence>
<dbReference type="GO" id="GO:0003677">
    <property type="term" value="F:DNA binding"/>
    <property type="evidence" value="ECO:0007669"/>
    <property type="project" value="UniProtKB-KW"/>
</dbReference>
<dbReference type="EMBL" id="CAMXCT010000002">
    <property type="protein sequence ID" value="CAI3972294.1"/>
    <property type="molecule type" value="Genomic_DNA"/>
</dbReference>
<name>A0A9P1BF17_9DINO</name>
<reference evidence="2" key="1">
    <citation type="submission" date="2022-10" db="EMBL/GenBank/DDBJ databases">
        <authorList>
            <person name="Chen Y."/>
            <person name="Dougan E. K."/>
            <person name="Chan C."/>
            <person name="Rhodes N."/>
            <person name="Thang M."/>
        </authorList>
    </citation>
    <scope>NUCLEOTIDE SEQUENCE</scope>
</reference>
<accession>A0A9P1BF17</accession>
<dbReference type="OrthoDB" id="444977at2759"/>
<evidence type="ECO:0000313" key="3">
    <source>
        <dbReference type="EMBL" id="CAL4759606.1"/>
    </source>
</evidence>
<dbReference type="EMBL" id="CAMXCT030000002">
    <property type="protein sequence ID" value="CAL4759606.1"/>
    <property type="molecule type" value="Genomic_DNA"/>
</dbReference>
<gene>
    <name evidence="2" type="ORF">C1SCF055_LOCUS884</name>
</gene>
<reference evidence="3 4" key="2">
    <citation type="submission" date="2024-05" db="EMBL/GenBank/DDBJ databases">
        <authorList>
            <person name="Chen Y."/>
            <person name="Shah S."/>
            <person name="Dougan E. K."/>
            <person name="Thang M."/>
            <person name="Chan C."/>
        </authorList>
    </citation>
    <scope>NUCLEOTIDE SEQUENCE [LARGE SCALE GENOMIC DNA]</scope>
</reference>
<dbReference type="SUPFAM" id="SSF47823">
    <property type="entry name" value="lambda integrase-like, N-terminal domain"/>
    <property type="match status" value="1"/>
</dbReference>
<evidence type="ECO:0000313" key="2">
    <source>
        <dbReference type="EMBL" id="CAI3972294.1"/>
    </source>
</evidence>
<dbReference type="EMBL" id="CAMXCT020000002">
    <property type="protein sequence ID" value="CAL1125669.1"/>
    <property type="molecule type" value="Genomic_DNA"/>
</dbReference>
<dbReference type="InterPro" id="IPR010998">
    <property type="entry name" value="Integrase_recombinase_N"/>
</dbReference>
<dbReference type="Gene3D" id="1.10.150.130">
    <property type="match status" value="1"/>
</dbReference>
<keyword evidence="1" id="KW-0238">DNA-binding</keyword>
<protein>
    <recommendedName>
        <fullName evidence="5">Tyr recombinase domain-containing protein</fullName>
    </recommendedName>
</protein>
<dbReference type="AlphaFoldDB" id="A0A9P1BF17"/>
<comment type="caution">
    <text evidence="2">The sequence shown here is derived from an EMBL/GenBank/DDBJ whole genome shotgun (WGS) entry which is preliminary data.</text>
</comment>
<evidence type="ECO:0000256" key="1">
    <source>
        <dbReference type="ARBA" id="ARBA00023125"/>
    </source>
</evidence>
<proteinExistence type="predicted"/>
<evidence type="ECO:0000313" key="4">
    <source>
        <dbReference type="Proteomes" id="UP001152797"/>
    </source>
</evidence>
<keyword evidence="4" id="KW-1185">Reference proteome</keyword>
<dbReference type="Proteomes" id="UP001152797">
    <property type="component" value="Unassembled WGS sequence"/>
</dbReference>
<evidence type="ECO:0008006" key="5">
    <source>
        <dbReference type="Google" id="ProtNLM"/>
    </source>
</evidence>
<organism evidence="2">
    <name type="scientific">Cladocopium goreaui</name>
    <dbReference type="NCBI Taxonomy" id="2562237"/>
    <lineage>
        <taxon>Eukaryota</taxon>
        <taxon>Sar</taxon>
        <taxon>Alveolata</taxon>
        <taxon>Dinophyceae</taxon>
        <taxon>Suessiales</taxon>
        <taxon>Symbiodiniaceae</taxon>
        <taxon>Cladocopium</taxon>
    </lineage>
</organism>